<dbReference type="InterPro" id="IPR052162">
    <property type="entry name" value="Sensor_kinase/Photoreceptor"/>
</dbReference>
<comment type="catalytic activity">
    <reaction evidence="1">
        <text>ATP + protein L-histidine = ADP + protein N-phospho-L-histidine.</text>
        <dbReference type="EC" id="2.7.13.3"/>
    </reaction>
</comment>
<sequence>MFERVVNNFVLFSSSESLSAEVARLIGRGNILVFSVKEELLKAVHSLNEGSARLVIAEYQEKFDDVYPDLIKNLHIPLILIIGPENEEKALRLLEAGAYEYIFNDRLKRLPLIIDKIKLRNQNAADKSKMAYQSIFENSIDAVLFTVPGGRILAANPSAYRMFQRTSQELSELGLNGIIDDYAVIPKGLLEPKSSEAGFVGEMILKRKDGSSFPADVFSAVSFHETENARTAIVIIRDISRRKTAEEELLLSKKNYEHLFEFNPLPNWIFDLETLEILAVNRAAVNYYGYTKEEFLNFYLSDLRPQEEIPVLTANLQRIKDEKGLLNIGNFIHRKKDGSLITVEVHGYSILFKGRSCRLVTAIDITERERIIQKLEDKSKKLLWAEELAKFGYWQIGVTGNDFFWSDEVYRIWGRKKEDYNLDFEGFLQTIHPDDLETFLQERGAALSGSKDMDFEHRIILPDGSIKWVHEKGKLVKNSRGEPVKLEGSIQDVTDYKDAMLKLKQSESRQRAILKSQTNYLTRIDLKGNYSYVNDKFISDFSWIFPDGVLEGKNAAESVLEYDREKFTGTLKKCLDHPNLVQQIEVDKLQKNGKAKPTLWDFICLTDAKGKPVEFQGVGIDITDRVEAVRSLKETNARYELVSKATSDAIYDWDIQRDRLFWGDAFYVLFGYSPEEFSPSLDSWVNCIHPEERSLMHESLSRTIKGTENHWEAEYRFQNANGKYSFVVEKGFILRDETGKALRMVGAIQDVTERKKLEELLDEASKLSRIGSFEFDFVQDTVYWSPVTKEIHEVAPDFKPDHEKGILFCKEGENQERMKTALKNAVDNNVPYDLEVQILTAKGNECWVRKIGRPTFVDGKCVRINGSVQDISHIKNSELKALKASEEKQTILESIGDAFFTVDNDWVVTYWNQHAEKLLESHKDRILGKNFWEVFPDAVGTKFHTCYYKASKEQNIVDFEEYFERVNKWFDVTAYPSKGGLSVYFRDVTERKESELKIIELNKNLKAYTEELVSANKGLEQYSYIISHNLRAPVANIMGLGELLKEEYPVEVKTRFQEELLANVKRLDVIIKDLNNILQVKVDMSEKKEPVMLQGLVENVKSGIGQVIQKENVQIITNFSEVPSVNSIKTYLHSIFYNLIFNSIKYRRPHVPPVIEITSEEKAGNVILTFKDNGLGIDLSKKGDQIFGLYKRFHHHVEGKGMGLFMVKTQVELLGGKIEVSSEENQGTRFTIEFKPENGIKKLEDEEPEAVYNS</sequence>
<dbReference type="InterPro" id="IPR035965">
    <property type="entry name" value="PAS-like_dom_sf"/>
</dbReference>
<dbReference type="InterPro" id="IPR013655">
    <property type="entry name" value="PAS_fold_3"/>
</dbReference>
<dbReference type="InterPro" id="IPR036097">
    <property type="entry name" value="HisK_dim/P_sf"/>
</dbReference>
<evidence type="ECO:0000259" key="7">
    <source>
        <dbReference type="PROSITE" id="PS50109"/>
    </source>
</evidence>
<dbReference type="NCBIfam" id="TIGR00229">
    <property type="entry name" value="sensory_box"/>
    <property type="match status" value="5"/>
</dbReference>
<dbReference type="PANTHER" id="PTHR43304:SF1">
    <property type="entry name" value="PAC DOMAIN-CONTAINING PROTEIN"/>
    <property type="match status" value="1"/>
</dbReference>
<dbReference type="InterPro" id="IPR005467">
    <property type="entry name" value="His_kinase_dom"/>
</dbReference>
<dbReference type="SUPFAM" id="SSF47384">
    <property type="entry name" value="Homodimeric domain of signal transducing histidine kinase"/>
    <property type="match status" value="1"/>
</dbReference>
<protein>
    <recommendedName>
        <fullName evidence="2">histidine kinase</fullName>
        <ecNumber evidence="2">2.7.13.3</ecNumber>
    </recommendedName>
</protein>
<keyword evidence="4" id="KW-0808">Transferase</keyword>
<accession>A0ABY6NQY8</accession>
<feature type="domain" description="PAS" evidence="8">
    <location>
        <begin position="252"/>
        <end position="323"/>
    </location>
</feature>
<feature type="domain" description="PAC" evidence="9">
    <location>
        <begin position="453"/>
        <end position="505"/>
    </location>
</feature>
<dbReference type="PROSITE" id="PS50112">
    <property type="entry name" value="PAS"/>
    <property type="match status" value="3"/>
</dbReference>
<keyword evidence="3" id="KW-0597">Phosphoprotein</keyword>
<dbReference type="InterPro" id="IPR003661">
    <property type="entry name" value="HisK_dim/P_dom"/>
</dbReference>
<name>A0ABY6NQY8_9FLAO</name>
<dbReference type="Gene3D" id="3.30.565.10">
    <property type="entry name" value="Histidine kinase-like ATPase, C-terminal domain"/>
    <property type="match status" value="1"/>
</dbReference>
<dbReference type="SMART" id="SM00387">
    <property type="entry name" value="HATPase_c"/>
    <property type="match status" value="1"/>
</dbReference>
<dbReference type="SUPFAM" id="SSF55874">
    <property type="entry name" value="ATPase domain of HSP90 chaperone/DNA topoisomerase II/histidine kinase"/>
    <property type="match status" value="1"/>
</dbReference>
<feature type="domain" description="PAS" evidence="8">
    <location>
        <begin position="884"/>
        <end position="935"/>
    </location>
</feature>
<dbReference type="Gene3D" id="2.10.70.100">
    <property type="match status" value="2"/>
</dbReference>
<dbReference type="PROSITE" id="PS50109">
    <property type="entry name" value="HIS_KIN"/>
    <property type="match status" value="1"/>
</dbReference>
<keyword evidence="5" id="KW-0418">Kinase</keyword>
<feature type="domain" description="PAC" evidence="9">
    <location>
        <begin position="582"/>
        <end position="634"/>
    </location>
</feature>
<keyword evidence="6" id="KW-0175">Coiled coil</keyword>
<dbReference type="Pfam" id="PF08447">
    <property type="entry name" value="PAS_3"/>
    <property type="match status" value="3"/>
</dbReference>
<dbReference type="InterPro" id="IPR000014">
    <property type="entry name" value="PAS"/>
</dbReference>
<evidence type="ECO:0000256" key="4">
    <source>
        <dbReference type="ARBA" id="ARBA00022679"/>
    </source>
</evidence>
<dbReference type="Gene3D" id="1.10.287.130">
    <property type="match status" value="1"/>
</dbReference>
<feature type="domain" description="PAC" evidence="9">
    <location>
        <begin position="199"/>
        <end position="251"/>
    </location>
</feature>
<dbReference type="CDD" id="cd00130">
    <property type="entry name" value="PAS"/>
    <property type="match status" value="6"/>
</dbReference>
<dbReference type="PANTHER" id="PTHR43304">
    <property type="entry name" value="PHYTOCHROME-LIKE PROTEIN CPH1"/>
    <property type="match status" value="1"/>
</dbReference>
<dbReference type="EMBL" id="CP069620">
    <property type="protein sequence ID" value="UZH55317.1"/>
    <property type="molecule type" value="Genomic_DNA"/>
</dbReference>
<dbReference type="InterPro" id="IPR003594">
    <property type="entry name" value="HATPase_dom"/>
</dbReference>
<evidence type="ECO:0000259" key="9">
    <source>
        <dbReference type="PROSITE" id="PS50113"/>
    </source>
</evidence>
<evidence type="ECO:0000256" key="3">
    <source>
        <dbReference type="ARBA" id="ARBA00022553"/>
    </source>
</evidence>
<dbReference type="Pfam" id="PF08448">
    <property type="entry name" value="PAS_4"/>
    <property type="match status" value="1"/>
</dbReference>
<evidence type="ECO:0000259" key="8">
    <source>
        <dbReference type="PROSITE" id="PS50112"/>
    </source>
</evidence>
<dbReference type="Proteomes" id="UP001163981">
    <property type="component" value="Chromosome"/>
</dbReference>
<dbReference type="InterPro" id="IPR004358">
    <property type="entry name" value="Sig_transdc_His_kin-like_C"/>
</dbReference>
<feature type="domain" description="PAS" evidence="8">
    <location>
        <begin position="635"/>
        <end position="707"/>
    </location>
</feature>
<dbReference type="Gene3D" id="3.30.450.20">
    <property type="entry name" value="PAS domain"/>
    <property type="match status" value="7"/>
</dbReference>
<dbReference type="CDD" id="cd00082">
    <property type="entry name" value="HisKA"/>
    <property type="match status" value="1"/>
</dbReference>
<reference evidence="10" key="1">
    <citation type="submission" date="2021-02" db="EMBL/GenBank/DDBJ databases">
        <title>Salinimicrobium sp. nov. isolated from seawater in Tongyeong, Republic of Korea.</title>
        <authorList>
            <person name="Lee S.-J."/>
        </authorList>
    </citation>
    <scope>NUCLEOTIDE SEQUENCE</scope>
    <source>
        <strain evidence="10">HN-2-9-2</strain>
    </source>
</reference>
<dbReference type="SUPFAM" id="SSF55785">
    <property type="entry name" value="PYP-like sensor domain (PAS domain)"/>
    <property type="match status" value="7"/>
</dbReference>
<dbReference type="Pfam" id="PF13426">
    <property type="entry name" value="PAS_9"/>
    <property type="match status" value="3"/>
</dbReference>
<dbReference type="PROSITE" id="PS50113">
    <property type="entry name" value="PAC"/>
    <property type="match status" value="4"/>
</dbReference>
<feature type="domain" description="Histidine kinase" evidence="7">
    <location>
        <begin position="1025"/>
        <end position="1238"/>
    </location>
</feature>
<evidence type="ECO:0000256" key="5">
    <source>
        <dbReference type="ARBA" id="ARBA00022777"/>
    </source>
</evidence>
<keyword evidence="11" id="KW-1185">Reference proteome</keyword>
<gene>
    <name evidence="10" type="ORF">JRG66_15440</name>
</gene>
<dbReference type="Pfam" id="PF02518">
    <property type="entry name" value="HATPase_c"/>
    <property type="match status" value="1"/>
</dbReference>
<dbReference type="InterPro" id="IPR000700">
    <property type="entry name" value="PAS-assoc_C"/>
</dbReference>
<proteinExistence type="predicted"/>
<evidence type="ECO:0000256" key="6">
    <source>
        <dbReference type="SAM" id="Coils"/>
    </source>
</evidence>
<dbReference type="SMART" id="SM00086">
    <property type="entry name" value="PAC"/>
    <property type="match status" value="6"/>
</dbReference>
<feature type="domain" description="PAC" evidence="9">
    <location>
        <begin position="711"/>
        <end position="763"/>
    </location>
</feature>
<evidence type="ECO:0000256" key="2">
    <source>
        <dbReference type="ARBA" id="ARBA00012438"/>
    </source>
</evidence>
<organism evidence="10 11">
    <name type="scientific">Salinimicrobium tongyeongense</name>
    <dbReference type="NCBI Taxonomy" id="2809707"/>
    <lineage>
        <taxon>Bacteria</taxon>
        <taxon>Pseudomonadati</taxon>
        <taxon>Bacteroidota</taxon>
        <taxon>Flavobacteriia</taxon>
        <taxon>Flavobacteriales</taxon>
        <taxon>Flavobacteriaceae</taxon>
        <taxon>Salinimicrobium</taxon>
    </lineage>
</organism>
<dbReference type="PRINTS" id="PR00344">
    <property type="entry name" value="BCTRLSENSOR"/>
</dbReference>
<dbReference type="InterPro" id="IPR013656">
    <property type="entry name" value="PAS_4"/>
</dbReference>
<dbReference type="RefSeq" id="WP_265163671.1">
    <property type="nucleotide sequence ID" value="NZ_CP069620.1"/>
</dbReference>
<feature type="coiled-coil region" evidence="6">
    <location>
        <begin position="991"/>
        <end position="1018"/>
    </location>
</feature>
<evidence type="ECO:0000313" key="10">
    <source>
        <dbReference type="EMBL" id="UZH55317.1"/>
    </source>
</evidence>
<dbReference type="SMART" id="SM00091">
    <property type="entry name" value="PAS"/>
    <property type="match status" value="5"/>
</dbReference>
<evidence type="ECO:0000256" key="1">
    <source>
        <dbReference type="ARBA" id="ARBA00000085"/>
    </source>
</evidence>
<dbReference type="InterPro" id="IPR001610">
    <property type="entry name" value="PAC"/>
</dbReference>
<dbReference type="InterPro" id="IPR036890">
    <property type="entry name" value="HATPase_C_sf"/>
</dbReference>
<dbReference type="EC" id="2.7.13.3" evidence="2"/>
<evidence type="ECO:0000313" key="11">
    <source>
        <dbReference type="Proteomes" id="UP001163981"/>
    </source>
</evidence>